<evidence type="ECO:0000313" key="4">
    <source>
        <dbReference type="EMBL" id="NMW64422.1"/>
    </source>
</evidence>
<evidence type="ECO:0000259" key="3">
    <source>
        <dbReference type="Pfam" id="PF02767"/>
    </source>
</evidence>
<protein>
    <recommendedName>
        <fullName evidence="3">DNA polymerase III beta sliding clamp central domain-containing protein</fullName>
    </recommendedName>
</protein>
<sequence>MGKGKTTNNQQLFTLKGQGIIMENNGKIQLTIEELRGILATQFAASTDETLPLLNGIHLWTAEEGGLIAETTDRYRTTRAYMPSVKTPPTFINVVLHSKQFVAAARRVIDRYSEKFTLTTTHEKFTISCDDTGDSASGKILSGSHPVIDRIYPVNAKFASPLKPIVLNAEFLGEFDSIRKTLKVKGMLNVKFARSDASKPQAWLIETPKVIITGCIMPIRVENENTRYIDSRGMLTLLPGKDDRFTEEQKKRLEKAMKIIEQKIDAVLAECEELRTEAITGIVRPSRAKKPVDITPVVAVIDSKGVHGDDKLAKKISDTTGVPVAHNPEGEPVVTVAKDKTPTASEKKRETPKPKGKTKVEAPEAASVESEAAPITDTEKREKLAEIYSMTPKMIDRIFTALTDKGMNPEDACEWALGDHKRTSKRYLAALEIVRSA</sequence>
<dbReference type="Pfam" id="PF02767">
    <property type="entry name" value="DNA_pol3_beta_2"/>
    <property type="match status" value="1"/>
</dbReference>
<dbReference type="Gene3D" id="3.10.150.10">
    <property type="entry name" value="DNA Polymerase III, subunit A, domain 2"/>
    <property type="match status" value="1"/>
</dbReference>
<evidence type="ECO:0000256" key="2">
    <source>
        <dbReference type="SAM" id="MobiDB-lite"/>
    </source>
</evidence>
<feature type="compositionally biased region" description="Low complexity" evidence="2">
    <location>
        <begin position="363"/>
        <end position="374"/>
    </location>
</feature>
<evidence type="ECO:0000313" key="5">
    <source>
        <dbReference type="Proteomes" id="UP000578252"/>
    </source>
</evidence>
<dbReference type="GO" id="GO:0006260">
    <property type="term" value="P:DNA replication"/>
    <property type="evidence" value="ECO:0007669"/>
    <property type="project" value="InterPro"/>
</dbReference>
<organism evidence="4 5">
    <name type="scientific">Mobiluncus mulieris</name>
    <dbReference type="NCBI Taxonomy" id="2052"/>
    <lineage>
        <taxon>Bacteria</taxon>
        <taxon>Bacillati</taxon>
        <taxon>Actinomycetota</taxon>
        <taxon>Actinomycetes</taxon>
        <taxon>Actinomycetales</taxon>
        <taxon>Actinomycetaceae</taxon>
        <taxon>Mobiluncus</taxon>
    </lineage>
</organism>
<feature type="coiled-coil region" evidence="1">
    <location>
        <begin position="243"/>
        <end position="277"/>
    </location>
</feature>
<dbReference type="InterPro" id="IPR022637">
    <property type="entry name" value="DNA_polIII_beta_cen"/>
</dbReference>
<dbReference type="RefSeq" id="WP_169771552.1">
    <property type="nucleotide sequence ID" value="NZ_JABCUR010000002.1"/>
</dbReference>
<dbReference type="GO" id="GO:0009360">
    <property type="term" value="C:DNA polymerase III complex"/>
    <property type="evidence" value="ECO:0007669"/>
    <property type="project" value="InterPro"/>
</dbReference>
<name>A0A7Y0U098_9ACTO</name>
<proteinExistence type="predicted"/>
<feature type="compositionally biased region" description="Basic and acidic residues" evidence="2">
    <location>
        <begin position="337"/>
        <end position="362"/>
    </location>
</feature>
<gene>
    <name evidence="4" type="ORF">HHJ78_02485</name>
</gene>
<dbReference type="Proteomes" id="UP000578252">
    <property type="component" value="Unassembled WGS sequence"/>
</dbReference>
<dbReference type="SUPFAM" id="SSF55979">
    <property type="entry name" value="DNA clamp"/>
    <property type="match status" value="1"/>
</dbReference>
<dbReference type="InterPro" id="IPR046938">
    <property type="entry name" value="DNA_clamp_sf"/>
</dbReference>
<reference evidence="4 5" key="1">
    <citation type="submission" date="2020-04" db="EMBL/GenBank/DDBJ databases">
        <title>Antimicrobial susceptibility and clonality of vaginal-derived multi-drug resistant Mobiluncus isolates in China.</title>
        <authorList>
            <person name="Zhang X."/>
        </authorList>
    </citation>
    <scope>NUCLEOTIDE SEQUENCE [LARGE SCALE GENOMIC DNA]</scope>
    <source>
        <strain evidence="4 5">13</strain>
    </source>
</reference>
<dbReference type="AlphaFoldDB" id="A0A7Y0U098"/>
<dbReference type="EMBL" id="JABCUR010000002">
    <property type="protein sequence ID" value="NMW64422.1"/>
    <property type="molecule type" value="Genomic_DNA"/>
</dbReference>
<keyword evidence="1" id="KW-0175">Coiled coil</keyword>
<dbReference type="GO" id="GO:0003887">
    <property type="term" value="F:DNA-directed DNA polymerase activity"/>
    <property type="evidence" value="ECO:0007669"/>
    <property type="project" value="InterPro"/>
</dbReference>
<accession>A0A7Y0U098</accession>
<comment type="caution">
    <text evidence="4">The sequence shown here is derived from an EMBL/GenBank/DDBJ whole genome shotgun (WGS) entry which is preliminary data.</text>
</comment>
<feature type="domain" description="DNA polymerase III beta sliding clamp central" evidence="3">
    <location>
        <begin position="37"/>
        <end position="146"/>
    </location>
</feature>
<dbReference type="GO" id="GO:0008408">
    <property type="term" value="F:3'-5' exonuclease activity"/>
    <property type="evidence" value="ECO:0007669"/>
    <property type="project" value="InterPro"/>
</dbReference>
<evidence type="ECO:0000256" key="1">
    <source>
        <dbReference type="SAM" id="Coils"/>
    </source>
</evidence>
<feature type="region of interest" description="Disordered" evidence="2">
    <location>
        <begin position="320"/>
        <end position="378"/>
    </location>
</feature>